<accession>V5I8Q2</accession>
<protein>
    <submittedName>
        <fullName evidence="1">Hemolymph protein</fullName>
    </submittedName>
</protein>
<dbReference type="PANTHER" id="PTHR20997">
    <property type="entry name" value="EG:BACR42I17.2 PROTEIN-RELATED"/>
    <property type="match status" value="1"/>
</dbReference>
<dbReference type="Pfam" id="PF07165">
    <property type="entry name" value="DUF1397"/>
    <property type="match status" value="1"/>
</dbReference>
<evidence type="ECO:0000313" key="1">
    <source>
        <dbReference type="EMBL" id="JAB64176.1"/>
    </source>
</evidence>
<dbReference type="EMBL" id="GALX01004290">
    <property type="protein sequence ID" value="JAB64176.1"/>
    <property type="molecule type" value="Transcribed_RNA"/>
</dbReference>
<sequence length="198" mass="22215">MKTKKTGSMDEVFGKYCNKWPSIYACLDNVTLTARSCMDDKEEVAFNKSLQIVSELQEFMCFKDGDRLAMFVAEGGMECVNEQKDGIQKCINETVGEKIPDPEDFSVASLPTFLFSRRDCEDFDNIRACVNKELEKCKNTTPANIVDAFFKFLKKHMPCGTTEVRGASPVQSEPSWAAKSFSASSLFTVVVLLSLKMF</sequence>
<name>V5I8Q2_ANOGL</name>
<reference evidence="1" key="1">
    <citation type="submission" date="2013-07" db="EMBL/GenBank/DDBJ databases">
        <title>Midgut Transcriptome Profiling of Anoplphora glabripennis, a Lignocellulose Degrading, Wood-Boring Cerambycid.</title>
        <authorList>
            <person name="Scully E.D."/>
            <person name="Hoover K."/>
            <person name="Carlson J.E."/>
            <person name="Tien M."/>
            <person name="Geib S.M."/>
        </authorList>
    </citation>
    <scope>NUCLEOTIDE SEQUENCE</scope>
</reference>
<organism evidence="1">
    <name type="scientific">Anoplophora glabripennis</name>
    <name type="common">Asian longhorn beetle</name>
    <name type="synonym">Anoplophora nobilis</name>
    <dbReference type="NCBI Taxonomy" id="217634"/>
    <lineage>
        <taxon>Eukaryota</taxon>
        <taxon>Metazoa</taxon>
        <taxon>Ecdysozoa</taxon>
        <taxon>Arthropoda</taxon>
        <taxon>Hexapoda</taxon>
        <taxon>Insecta</taxon>
        <taxon>Pterygota</taxon>
        <taxon>Neoptera</taxon>
        <taxon>Endopterygota</taxon>
        <taxon>Coleoptera</taxon>
        <taxon>Polyphaga</taxon>
        <taxon>Cucujiformia</taxon>
        <taxon>Chrysomeloidea</taxon>
        <taxon>Cerambycidae</taxon>
        <taxon>Lamiinae</taxon>
        <taxon>Lamiini</taxon>
        <taxon>Anoplophora</taxon>
    </lineage>
</organism>
<gene>
    <name evidence="1" type="primary">P27K</name>
</gene>
<dbReference type="AlphaFoldDB" id="V5I8Q2"/>
<proteinExistence type="predicted"/>
<dbReference type="PANTHER" id="PTHR20997:SF2">
    <property type="entry name" value="EG:BACR42I17.2 PROTEIN-RELATED"/>
    <property type="match status" value="1"/>
</dbReference>
<dbReference type="InterPro" id="IPR009832">
    <property type="entry name" value="DUF1397"/>
</dbReference>